<reference evidence="4" key="2">
    <citation type="submission" date="2025-08" db="UniProtKB">
        <authorList>
            <consortium name="Ensembl"/>
        </authorList>
    </citation>
    <scope>IDENTIFICATION</scope>
</reference>
<dbReference type="SMART" id="SM01132">
    <property type="entry name" value="DIL"/>
    <property type="match status" value="1"/>
</dbReference>
<dbReference type="InterPro" id="IPR008984">
    <property type="entry name" value="SMAD_FHA_dom_sf"/>
</dbReference>
<dbReference type="Pfam" id="PF00788">
    <property type="entry name" value="RA"/>
    <property type="match status" value="1"/>
</dbReference>
<dbReference type="PANTHER" id="PTHR16027:SF4">
    <property type="entry name" value="RAS-INTERACTING PROTEIN 1"/>
    <property type="match status" value="1"/>
</dbReference>
<dbReference type="InterPro" id="IPR000253">
    <property type="entry name" value="FHA_dom"/>
</dbReference>
<reference evidence="4" key="1">
    <citation type="submission" date="2019-06" db="EMBL/GenBank/DDBJ databases">
        <authorList>
            <consortium name="Wellcome Sanger Institute Data Sharing"/>
        </authorList>
    </citation>
    <scope>NUCLEOTIDE SEQUENCE [LARGE SCALE GENOMIC DNA]</scope>
</reference>
<dbReference type="CDD" id="cd17116">
    <property type="entry name" value="RA_Radil_like"/>
    <property type="match status" value="1"/>
</dbReference>
<feature type="domain" description="Dilute" evidence="3">
    <location>
        <begin position="530"/>
        <end position="798"/>
    </location>
</feature>
<dbReference type="Pfam" id="PF01843">
    <property type="entry name" value="DIL"/>
    <property type="match status" value="1"/>
</dbReference>
<dbReference type="GO" id="GO:0051020">
    <property type="term" value="F:GTPase binding"/>
    <property type="evidence" value="ECO:0007669"/>
    <property type="project" value="TreeGrafter"/>
</dbReference>
<dbReference type="SUPFAM" id="SSF49879">
    <property type="entry name" value="SMAD/FHA domain"/>
    <property type="match status" value="1"/>
</dbReference>
<protein>
    <submittedName>
        <fullName evidence="4">Si:ch211-176g6.2</fullName>
    </submittedName>
</protein>
<dbReference type="InterPro" id="IPR052072">
    <property type="entry name" value="Vascular_dev_regulator"/>
</dbReference>
<dbReference type="InterPro" id="IPR002710">
    <property type="entry name" value="Dilute_dom"/>
</dbReference>
<organism evidence="4 5">
    <name type="scientific">Myripristis murdjan</name>
    <name type="common">pinecone soldierfish</name>
    <dbReference type="NCBI Taxonomy" id="586833"/>
    <lineage>
        <taxon>Eukaryota</taxon>
        <taxon>Metazoa</taxon>
        <taxon>Chordata</taxon>
        <taxon>Craniata</taxon>
        <taxon>Vertebrata</taxon>
        <taxon>Euteleostomi</taxon>
        <taxon>Actinopterygii</taxon>
        <taxon>Neopterygii</taxon>
        <taxon>Teleostei</taxon>
        <taxon>Neoteleostei</taxon>
        <taxon>Acanthomorphata</taxon>
        <taxon>Holocentriformes</taxon>
        <taxon>Holocentridae</taxon>
        <taxon>Myripristis</taxon>
    </lineage>
</organism>
<evidence type="ECO:0000313" key="4">
    <source>
        <dbReference type="Ensembl" id="ENSMMDP00005050498.1"/>
    </source>
</evidence>
<dbReference type="GeneTree" id="ENSGT00940000164726"/>
<dbReference type="PROSITE" id="PS50200">
    <property type="entry name" value="RA"/>
    <property type="match status" value="1"/>
</dbReference>
<dbReference type="Proteomes" id="UP000472263">
    <property type="component" value="Chromosome 19"/>
</dbReference>
<sequence length="868" mass="97096">RILQLKECLWRPCANHLHSPSGRVPPVPPSGLWRLWAWPSDSPARAAFGATPTAFRVSSSVAPSPAPAPWKLVYGKCGLNFEKDKMLHVAPGLNLNFLVYLSCLRLVTPAVTPIADDPAELSNQITAPGILKIFGSEICEGAHYKSVLATTHSSAQELVKEALERYGLGKEEAGSYVLCDAIGSIMEHQWKTEGFRVVGDNEKPLLLQSLWKPREGLARRFEIQRRALVEEKRAREKDTVTAGTLSSGCSRGPKQRPSVRRGREPSGTERSQRERRRRAATITPHSTPFTLLKTCALCGISIDLHIHLMLVIFSSPQDFVIYLLTGPSIVIGRRGDNGEGSKTDILLYASDILPKHCCFSRHNDTRSTILRPSQSAMVTRNGEVLRKEVELSPGDVIGLGQRYLFLFKDPSAVTHKVTWTYPEYLGLCSLCRHYAQCHLTVNYERELEDRIVKEIIVTGTSNSKDIPAMTAAFLLCVCVQYSAVHFNISDLRRLLLLIASGVQSTMWVSHSENDLRRCSNLRELQPLSLEELISGLRPLVMWMSNSLELLYFIQHQLPLILDWRTRKEQGQDDEEREDEENMTITSLPLSHQVLYPILPGLLDCNPFRDNAEQHTPGLAARVLGSGRLRVPGEARRVLEVLTETRQLLQDCQLHLEISSQLLAYLFYFINASLFNTLMERGSEAGFYHWSRGVCIRANLDLLLDWALGAGPGLGQMALEYTHTLSSAVNLLATPRENLLQTSWASLRSDYPALSPAQLNHLLSLYSPASPCPHTWAPSAQEQAAAHRTAEILESFDTHHPLVLPGGGYQLQLRRAVTDSALRKQLDRLKEFISTLSDSNSIGDTTNGKPQVEKRKRETLLFSLFIILR</sequence>
<dbReference type="SMART" id="SM00314">
    <property type="entry name" value="RA"/>
    <property type="match status" value="1"/>
</dbReference>
<feature type="compositionally biased region" description="Basic and acidic residues" evidence="1">
    <location>
        <begin position="261"/>
        <end position="272"/>
    </location>
</feature>
<feature type="domain" description="Ras-associating" evidence="2">
    <location>
        <begin position="127"/>
        <end position="228"/>
    </location>
</feature>
<evidence type="ECO:0000256" key="1">
    <source>
        <dbReference type="SAM" id="MobiDB-lite"/>
    </source>
</evidence>
<dbReference type="PANTHER" id="PTHR16027">
    <property type="entry name" value="DILUTE DOMAIN-CONTAINING PROTEIN YPR089W"/>
    <property type="match status" value="1"/>
</dbReference>
<evidence type="ECO:0000313" key="5">
    <source>
        <dbReference type="Proteomes" id="UP000472263"/>
    </source>
</evidence>
<dbReference type="GO" id="GO:0007165">
    <property type="term" value="P:signal transduction"/>
    <property type="evidence" value="ECO:0007669"/>
    <property type="project" value="InterPro"/>
</dbReference>
<dbReference type="GO" id="GO:0035024">
    <property type="term" value="P:negative regulation of Rho protein signal transduction"/>
    <property type="evidence" value="ECO:0007669"/>
    <property type="project" value="TreeGrafter"/>
</dbReference>
<proteinExistence type="predicted"/>
<name>A0A668AH23_9TELE</name>
<dbReference type="Gene3D" id="3.10.20.90">
    <property type="entry name" value="Phosphatidylinositol 3-kinase Catalytic Subunit, Chain A, domain 1"/>
    <property type="match status" value="1"/>
</dbReference>
<dbReference type="Gene3D" id="2.60.200.20">
    <property type="match status" value="1"/>
</dbReference>
<dbReference type="SUPFAM" id="SSF54236">
    <property type="entry name" value="Ubiquitin-like"/>
    <property type="match status" value="1"/>
</dbReference>
<dbReference type="AlphaFoldDB" id="A0A668AH23"/>
<feature type="region of interest" description="Disordered" evidence="1">
    <location>
        <begin position="238"/>
        <end position="280"/>
    </location>
</feature>
<evidence type="ECO:0000259" key="2">
    <source>
        <dbReference type="PROSITE" id="PS50200"/>
    </source>
</evidence>
<evidence type="ECO:0000259" key="3">
    <source>
        <dbReference type="PROSITE" id="PS51126"/>
    </source>
</evidence>
<dbReference type="GO" id="GO:0001525">
    <property type="term" value="P:angiogenesis"/>
    <property type="evidence" value="ECO:0007669"/>
    <property type="project" value="TreeGrafter"/>
</dbReference>
<dbReference type="GO" id="GO:0005911">
    <property type="term" value="C:cell-cell junction"/>
    <property type="evidence" value="ECO:0007669"/>
    <property type="project" value="TreeGrafter"/>
</dbReference>
<dbReference type="InterPro" id="IPR029071">
    <property type="entry name" value="Ubiquitin-like_domsf"/>
</dbReference>
<dbReference type="InParanoid" id="A0A668AH23"/>
<dbReference type="Ensembl" id="ENSMMDT00005051492.1">
    <property type="protein sequence ID" value="ENSMMDP00005050498.1"/>
    <property type="gene ID" value="ENSMMDG00005022900.1"/>
</dbReference>
<keyword evidence="5" id="KW-1185">Reference proteome</keyword>
<accession>A0A668AH23</accession>
<dbReference type="PROSITE" id="PS51126">
    <property type="entry name" value="DILUTE"/>
    <property type="match status" value="1"/>
</dbReference>
<dbReference type="Pfam" id="PF00498">
    <property type="entry name" value="FHA"/>
    <property type="match status" value="1"/>
</dbReference>
<dbReference type="InterPro" id="IPR000159">
    <property type="entry name" value="RA_dom"/>
</dbReference>
<reference evidence="4" key="3">
    <citation type="submission" date="2025-09" db="UniProtKB">
        <authorList>
            <consortium name="Ensembl"/>
        </authorList>
    </citation>
    <scope>IDENTIFICATION</scope>
</reference>